<accession>A0A0K2YAW6</accession>
<keyword evidence="6" id="KW-1185">Reference proteome</keyword>
<evidence type="ECO:0000256" key="3">
    <source>
        <dbReference type="ARBA" id="ARBA00023157"/>
    </source>
</evidence>
<keyword evidence="3" id="KW-1015">Disulfide bond</keyword>
<reference evidence="6" key="1">
    <citation type="submission" date="2014-12" db="EMBL/GenBank/DDBJ databases">
        <authorList>
            <person name="Smet A."/>
        </authorList>
    </citation>
    <scope>NUCLEOTIDE SEQUENCE [LARGE SCALE GENOMIC DNA]</scope>
</reference>
<dbReference type="Pfam" id="PF08238">
    <property type="entry name" value="Sel1"/>
    <property type="match status" value="2"/>
</dbReference>
<dbReference type="EC" id="3.5.2.6" evidence="2"/>
<dbReference type="GO" id="GO:0008800">
    <property type="term" value="F:beta-lactamase activity"/>
    <property type="evidence" value="ECO:0007669"/>
    <property type="project" value="UniProtKB-EC"/>
</dbReference>
<dbReference type="EMBL" id="CDMK01000004">
    <property type="protein sequence ID" value="CRI35322.1"/>
    <property type="molecule type" value="Genomic_DNA"/>
</dbReference>
<evidence type="ECO:0000256" key="2">
    <source>
        <dbReference type="ARBA" id="ARBA00012865"/>
    </source>
</evidence>
<dbReference type="AlphaFoldDB" id="A0A0K2YAW6"/>
<proteinExistence type="predicted"/>
<evidence type="ECO:0000313" key="6">
    <source>
        <dbReference type="Proteomes" id="UP000046090"/>
    </source>
</evidence>
<dbReference type="InterPro" id="IPR011990">
    <property type="entry name" value="TPR-like_helical_dom_sf"/>
</dbReference>
<sequence length="80" mass="8636">MGEGVAKDYDKAIQYFQKAAKMGSAKAYNALGDLYGGAECETSVGVFPKGSSEAKAKEYFKKACQVGDEQGCEALKQKRR</sequence>
<organism evidence="5 6">
    <name type="scientific">Helicobacter heilmannii</name>
    <dbReference type="NCBI Taxonomy" id="35817"/>
    <lineage>
        <taxon>Bacteria</taxon>
        <taxon>Pseudomonadati</taxon>
        <taxon>Campylobacterota</taxon>
        <taxon>Epsilonproteobacteria</taxon>
        <taxon>Campylobacterales</taxon>
        <taxon>Helicobacteraceae</taxon>
        <taxon>Helicobacter</taxon>
    </lineage>
</organism>
<gene>
    <name evidence="5" type="ORF">HHE01_03200</name>
</gene>
<evidence type="ECO:0000313" key="5">
    <source>
        <dbReference type="EMBL" id="CRI35322.1"/>
    </source>
</evidence>
<evidence type="ECO:0000256" key="4">
    <source>
        <dbReference type="ARBA" id="ARBA00023251"/>
    </source>
</evidence>
<protein>
    <recommendedName>
        <fullName evidence="2">beta-lactamase</fullName>
        <ecNumber evidence="2">3.5.2.6</ecNumber>
    </recommendedName>
</protein>
<dbReference type="GO" id="GO:0046677">
    <property type="term" value="P:response to antibiotic"/>
    <property type="evidence" value="ECO:0007669"/>
    <property type="project" value="UniProtKB-KW"/>
</dbReference>
<dbReference type="Gene3D" id="1.25.40.10">
    <property type="entry name" value="Tetratricopeptide repeat domain"/>
    <property type="match status" value="1"/>
</dbReference>
<name>A0A0K2YAW6_HELHE</name>
<dbReference type="InterPro" id="IPR006597">
    <property type="entry name" value="Sel1-like"/>
</dbReference>
<evidence type="ECO:0000256" key="1">
    <source>
        <dbReference type="ARBA" id="ARBA00001526"/>
    </source>
</evidence>
<dbReference type="SUPFAM" id="SSF81901">
    <property type="entry name" value="HCP-like"/>
    <property type="match status" value="1"/>
</dbReference>
<dbReference type="Proteomes" id="UP000046090">
    <property type="component" value="Unassembled WGS sequence"/>
</dbReference>
<keyword evidence="4" id="KW-0046">Antibiotic resistance</keyword>
<comment type="catalytic activity">
    <reaction evidence="1">
        <text>a beta-lactam + H2O = a substituted beta-amino acid</text>
        <dbReference type="Rhea" id="RHEA:20401"/>
        <dbReference type="ChEBI" id="CHEBI:15377"/>
        <dbReference type="ChEBI" id="CHEBI:35627"/>
        <dbReference type="ChEBI" id="CHEBI:140347"/>
        <dbReference type="EC" id="3.5.2.6"/>
    </reaction>
</comment>